<keyword evidence="6" id="KW-1185">Reference proteome</keyword>
<dbReference type="InterPro" id="IPR011990">
    <property type="entry name" value="TPR-like_helical_dom_sf"/>
</dbReference>
<dbReference type="Proteomes" id="UP001189429">
    <property type="component" value="Unassembled WGS sequence"/>
</dbReference>
<evidence type="ECO:0000256" key="1">
    <source>
        <dbReference type="ARBA" id="ARBA00004496"/>
    </source>
</evidence>
<evidence type="ECO:0008006" key="7">
    <source>
        <dbReference type="Google" id="ProtNLM"/>
    </source>
</evidence>
<keyword evidence="2" id="KW-0963">Cytoplasm</keyword>
<protein>
    <recommendedName>
        <fullName evidence="7">Kinesin light chain</fullName>
    </recommendedName>
</protein>
<reference evidence="5" key="1">
    <citation type="submission" date="2023-10" db="EMBL/GenBank/DDBJ databases">
        <authorList>
            <person name="Chen Y."/>
            <person name="Shah S."/>
            <person name="Dougan E. K."/>
            <person name="Thang M."/>
            <person name="Chan C."/>
        </authorList>
    </citation>
    <scope>NUCLEOTIDE SEQUENCE [LARGE SCALE GENOMIC DNA]</scope>
</reference>
<name>A0ABN9Y3L6_9DINO</name>
<evidence type="ECO:0000256" key="3">
    <source>
        <dbReference type="ARBA" id="ARBA00022737"/>
    </source>
</evidence>
<proteinExistence type="predicted"/>
<evidence type="ECO:0000256" key="4">
    <source>
        <dbReference type="ARBA" id="ARBA00022803"/>
    </source>
</evidence>
<comment type="subcellular location">
    <subcellularLocation>
        <location evidence="1">Cytoplasm</location>
    </subcellularLocation>
</comment>
<evidence type="ECO:0000256" key="2">
    <source>
        <dbReference type="ARBA" id="ARBA00022490"/>
    </source>
</evidence>
<sequence>MEARTNCTTPILQPVASLLLRSLWWLEVQSLRHVADIDRGHATYDCARDLADEASLNNLANLLRVSGKHREAEALHRRALEGKERELGRDHPSTLASVNNLAILLEDVGRHEEAERLHRAALEGRQQALGPGHPSTMASVRNLVKLLRATGRSQLAVGDHGPHQGGA</sequence>
<dbReference type="EMBL" id="CAUYUJ010021804">
    <property type="protein sequence ID" value="CAK0907094.1"/>
    <property type="molecule type" value="Genomic_DNA"/>
</dbReference>
<dbReference type="InterPro" id="IPR002151">
    <property type="entry name" value="Kinesin_light"/>
</dbReference>
<dbReference type="Pfam" id="PF13424">
    <property type="entry name" value="TPR_12"/>
    <property type="match status" value="1"/>
</dbReference>
<keyword evidence="3" id="KW-0677">Repeat</keyword>
<keyword evidence="4" id="KW-0802">TPR repeat</keyword>
<dbReference type="PANTHER" id="PTHR45783">
    <property type="entry name" value="KINESIN LIGHT CHAIN"/>
    <property type="match status" value="1"/>
</dbReference>
<accession>A0ABN9Y3L6</accession>
<dbReference type="PANTHER" id="PTHR45783:SF3">
    <property type="entry name" value="KINESIN LIGHT CHAIN"/>
    <property type="match status" value="1"/>
</dbReference>
<dbReference type="Gene3D" id="1.25.40.10">
    <property type="entry name" value="Tetratricopeptide repeat domain"/>
    <property type="match status" value="1"/>
</dbReference>
<evidence type="ECO:0000313" key="5">
    <source>
        <dbReference type="EMBL" id="CAK0907094.1"/>
    </source>
</evidence>
<evidence type="ECO:0000313" key="6">
    <source>
        <dbReference type="Proteomes" id="UP001189429"/>
    </source>
</evidence>
<organism evidence="5 6">
    <name type="scientific">Prorocentrum cordatum</name>
    <dbReference type="NCBI Taxonomy" id="2364126"/>
    <lineage>
        <taxon>Eukaryota</taxon>
        <taxon>Sar</taxon>
        <taxon>Alveolata</taxon>
        <taxon>Dinophyceae</taxon>
        <taxon>Prorocentrales</taxon>
        <taxon>Prorocentraceae</taxon>
        <taxon>Prorocentrum</taxon>
    </lineage>
</organism>
<gene>
    <name evidence="5" type="ORF">PCOR1329_LOCUS82222</name>
</gene>
<comment type="caution">
    <text evidence="5">The sequence shown here is derived from an EMBL/GenBank/DDBJ whole genome shotgun (WGS) entry which is preliminary data.</text>
</comment>
<dbReference type="SUPFAM" id="SSF48452">
    <property type="entry name" value="TPR-like"/>
    <property type="match status" value="1"/>
</dbReference>